<dbReference type="AlphaFoldDB" id="A0A5C6CL33"/>
<dbReference type="Proteomes" id="UP000316304">
    <property type="component" value="Unassembled WGS sequence"/>
</dbReference>
<organism evidence="3 4">
    <name type="scientific">Novipirellula galeiformis</name>
    <dbReference type="NCBI Taxonomy" id="2528004"/>
    <lineage>
        <taxon>Bacteria</taxon>
        <taxon>Pseudomonadati</taxon>
        <taxon>Planctomycetota</taxon>
        <taxon>Planctomycetia</taxon>
        <taxon>Pirellulales</taxon>
        <taxon>Pirellulaceae</taxon>
        <taxon>Novipirellula</taxon>
    </lineage>
</organism>
<evidence type="ECO:0000313" key="3">
    <source>
        <dbReference type="EMBL" id="TWU24267.1"/>
    </source>
</evidence>
<keyword evidence="2" id="KW-0472">Membrane</keyword>
<name>A0A5C6CL33_9BACT</name>
<evidence type="ECO:0000256" key="2">
    <source>
        <dbReference type="SAM" id="Phobius"/>
    </source>
</evidence>
<protein>
    <submittedName>
        <fullName evidence="3">Uncharacterized protein</fullName>
    </submittedName>
</protein>
<sequence>MIYFILWVVFLAVVILAVPIVSLLGNRKSRAPKADTDPAAVAEESEEQAFGENEGFVAEEEAAEVPADDGFGSGEPVMTGDDALEGFDELK</sequence>
<dbReference type="EMBL" id="SJPT01000003">
    <property type="protein sequence ID" value="TWU24267.1"/>
    <property type="molecule type" value="Genomic_DNA"/>
</dbReference>
<keyword evidence="4" id="KW-1185">Reference proteome</keyword>
<dbReference type="OrthoDB" id="9886296at2"/>
<keyword evidence="2" id="KW-1133">Transmembrane helix</keyword>
<feature type="transmembrane region" description="Helical" evidence="2">
    <location>
        <begin position="6"/>
        <end position="24"/>
    </location>
</feature>
<dbReference type="RefSeq" id="WP_146594482.1">
    <property type="nucleotide sequence ID" value="NZ_SJPT01000003.1"/>
</dbReference>
<feature type="region of interest" description="Disordered" evidence="1">
    <location>
        <begin position="67"/>
        <end position="91"/>
    </location>
</feature>
<keyword evidence="2" id="KW-0812">Transmembrane</keyword>
<comment type="caution">
    <text evidence="3">The sequence shown here is derived from an EMBL/GenBank/DDBJ whole genome shotgun (WGS) entry which is preliminary data.</text>
</comment>
<proteinExistence type="predicted"/>
<accession>A0A5C6CL33</accession>
<reference evidence="3 4" key="1">
    <citation type="submission" date="2019-02" db="EMBL/GenBank/DDBJ databases">
        <title>Deep-cultivation of Planctomycetes and their phenomic and genomic characterization uncovers novel biology.</title>
        <authorList>
            <person name="Wiegand S."/>
            <person name="Jogler M."/>
            <person name="Boedeker C."/>
            <person name="Pinto D."/>
            <person name="Vollmers J."/>
            <person name="Rivas-Marin E."/>
            <person name="Kohn T."/>
            <person name="Peeters S.H."/>
            <person name="Heuer A."/>
            <person name="Rast P."/>
            <person name="Oberbeckmann S."/>
            <person name="Bunk B."/>
            <person name="Jeske O."/>
            <person name="Meyerdierks A."/>
            <person name="Storesund J.E."/>
            <person name="Kallscheuer N."/>
            <person name="Luecker S."/>
            <person name="Lage O.M."/>
            <person name="Pohl T."/>
            <person name="Merkel B.J."/>
            <person name="Hornburger P."/>
            <person name="Mueller R.-W."/>
            <person name="Bruemmer F."/>
            <person name="Labrenz M."/>
            <person name="Spormann A.M."/>
            <person name="Op Den Camp H."/>
            <person name="Overmann J."/>
            <person name="Amann R."/>
            <person name="Jetten M.S.M."/>
            <person name="Mascher T."/>
            <person name="Medema M.H."/>
            <person name="Devos D.P."/>
            <person name="Kaster A.-K."/>
            <person name="Ovreas L."/>
            <person name="Rohde M."/>
            <person name="Galperin M.Y."/>
            <person name="Jogler C."/>
        </authorList>
    </citation>
    <scope>NUCLEOTIDE SEQUENCE [LARGE SCALE GENOMIC DNA]</scope>
    <source>
        <strain evidence="3 4">Pla52o</strain>
    </source>
</reference>
<feature type="compositionally biased region" description="Acidic residues" evidence="1">
    <location>
        <begin position="82"/>
        <end position="91"/>
    </location>
</feature>
<evidence type="ECO:0000256" key="1">
    <source>
        <dbReference type="SAM" id="MobiDB-lite"/>
    </source>
</evidence>
<gene>
    <name evidence="3" type="ORF">Pla52o_21930</name>
</gene>
<feature type="region of interest" description="Disordered" evidence="1">
    <location>
        <begin position="29"/>
        <end position="54"/>
    </location>
</feature>
<evidence type="ECO:0000313" key="4">
    <source>
        <dbReference type="Proteomes" id="UP000316304"/>
    </source>
</evidence>